<evidence type="ECO:0000313" key="7">
    <source>
        <dbReference type="EMBL" id="VYT18192.1"/>
    </source>
</evidence>
<gene>
    <name evidence="7" type="primary">xylB_1</name>
    <name evidence="7" type="ORF">BHLFYP23_00494</name>
</gene>
<dbReference type="PANTHER" id="PTHR43095">
    <property type="entry name" value="SUGAR KINASE"/>
    <property type="match status" value="1"/>
</dbReference>
<keyword evidence="3 4" id="KW-0418">Kinase</keyword>
<reference evidence="7" key="1">
    <citation type="submission" date="2019-11" db="EMBL/GenBank/DDBJ databases">
        <authorList>
            <person name="Feng L."/>
        </authorList>
    </citation>
    <scope>NUCLEOTIDE SEQUENCE</scope>
    <source>
        <strain evidence="7">BhanseniiLFYP23</strain>
    </source>
</reference>
<comment type="similarity">
    <text evidence="1 4">Belongs to the FGGY kinase family.</text>
</comment>
<dbReference type="InterPro" id="IPR018485">
    <property type="entry name" value="FGGY_C"/>
</dbReference>
<dbReference type="SUPFAM" id="SSF53067">
    <property type="entry name" value="Actin-like ATPase domain"/>
    <property type="match status" value="2"/>
</dbReference>
<evidence type="ECO:0000256" key="4">
    <source>
        <dbReference type="RuleBase" id="RU003733"/>
    </source>
</evidence>
<evidence type="ECO:0000256" key="1">
    <source>
        <dbReference type="ARBA" id="ARBA00009156"/>
    </source>
</evidence>
<organism evidence="7">
    <name type="scientific">Blautia hansenii</name>
    <name type="common">Ruminococcus hansenii</name>
    <dbReference type="NCBI Taxonomy" id="1322"/>
    <lineage>
        <taxon>Bacteria</taxon>
        <taxon>Bacillati</taxon>
        <taxon>Bacillota</taxon>
        <taxon>Clostridia</taxon>
        <taxon>Lachnospirales</taxon>
        <taxon>Lachnospiraceae</taxon>
        <taxon>Blautia</taxon>
    </lineage>
</organism>
<evidence type="ECO:0000259" key="6">
    <source>
        <dbReference type="Pfam" id="PF02782"/>
    </source>
</evidence>
<accession>A0A6N2UMY6</accession>
<keyword evidence="2 4" id="KW-0808">Transferase</keyword>
<sequence>MEKEYLLGVDVGTTSIKVAIIDKNAKLLGISSSSYPLITPNQDYVQIDTEGMWQAYLKCIRLLLQGKGISPEKIAGIGISSLCPGLVAMDEKGNILVEPIIYSDRRSTEEAEIIKAAVGVEKLFDITANNCMAGAHSGTSMLWIKRNLPEIYEKTKYFGHINTVLAQKMTGNFAIDYSNASYTNLFETQKGHKGQWSDYLCETIGIAKEKLPPLLNSSDVVGGLVNEDILSMGISKGIPVVIGGADTPCATLAAGVKANGDACESVGTTNVLTICVDKPKFDKSFINRCHVVEGTWIYQGAMSYTGAAYQWFRDKFCQDLMEEAAGSKKNSFTLMNEEAEKAAPGCGGVVFLPYMQGERSPVWDPYARGVFFGVSLKSERKEFNRAVMEGCGYGLRQLCEIAEKVTGEKLEKFASIGGGAKSDLWAQMKADITGKAIEILDMNDMAPVGAALLAGVGAGIFKNPVEASEKVEKKLYKKVTSSDKYQDVYEKNYQIYIRLYQQVKELYKINTNLK</sequence>
<feature type="domain" description="Carbohydrate kinase FGGY C-terminal" evidence="6">
    <location>
        <begin position="265"/>
        <end position="457"/>
    </location>
</feature>
<evidence type="ECO:0000259" key="5">
    <source>
        <dbReference type="Pfam" id="PF00370"/>
    </source>
</evidence>
<proteinExistence type="inferred from homology"/>
<dbReference type="InterPro" id="IPR000577">
    <property type="entry name" value="Carb_kinase_FGGY"/>
</dbReference>
<evidence type="ECO:0000256" key="2">
    <source>
        <dbReference type="ARBA" id="ARBA00022679"/>
    </source>
</evidence>
<dbReference type="Pfam" id="PF02782">
    <property type="entry name" value="FGGY_C"/>
    <property type="match status" value="1"/>
</dbReference>
<dbReference type="InterPro" id="IPR050406">
    <property type="entry name" value="FGGY_Carb_Kinase"/>
</dbReference>
<dbReference type="EC" id="2.7.1.17" evidence="7"/>
<name>A0A6N2UMY6_BLAHA</name>
<dbReference type="Pfam" id="PF00370">
    <property type="entry name" value="FGGY_N"/>
    <property type="match status" value="1"/>
</dbReference>
<dbReference type="Gene3D" id="3.30.420.40">
    <property type="match status" value="2"/>
</dbReference>
<dbReference type="EMBL" id="CACRSY010000014">
    <property type="protein sequence ID" value="VYT18192.1"/>
    <property type="molecule type" value="Genomic_DNA"/>
</dbReference>
<dbReference type="InterPro" id="IPR018483">
    <property type="entry name" value="Carb_kinase_FGGY_CS"/>
</dbReference>
<dbReference type="AlphaFoldDB" id="A0A6N2UMY6"/>
<dbReference type="PIRSF" id="PIRSF000538">
    <property type="entry name" value="GlpK"/>
    <property type="match status" value="1"/>
</dbReference>
<dbReference type="RefSeq" id="WP_156342505.1">
    <property type="nucleotide sequence ID" value="NZ_CACRSY010000014.1"/>
</dbReference>
<evidence type="ECO:0000256" key="3">
    <source>
        <dbReference type="ARBA" id="ARBA00022777"/>
    </source>
</evidence>
<dbReference type="GO" id="GO:0004856">
    <property type="term" value="F:D-xylulokinase activity"/>
    <property type="evidence" value="ECO:0007669"/>
    <property type="project" value="UniProtKB-EC"/>
</dbReference>
<protein>
    <submittedName>
        <fullName evidence="7">Xylulose kinase</fullName>
        <ecNumber evidence="7">2.7.1.17</ecNumber>
    </submittedName>
</protein>
<dbReference type="PANTHER" id="PTHR43095:SF2">
    <property type="entry name" value="GLUCONOKINASE"/>
    <property type="match status" value="1"/>
</dbReference>
<dbReference type="InterPro" id="IPR043129">
    <property type="entry name" value="ATPase_NBD"/>
</dbReference>
<dbReference type="CDD" id="cd00366">
    <property type="entry name" value="ASKHA_NBD_FGGY"/>
    <property type="match status" value="1"/>
</dbReference>
<dbReference type="PROSITE" id="PS00445">
    <property type="entry name" value="FGGY_KINASES_2"/>
    <property type="match status" value="1"/>
</dbReference>
<dbReference type="InterPro" id="IPR018484">
    <property type="entry name" value="FGGY_N"/>
</dbReference>
<feature type="domain" description="Carbohydrate kinase FGGY N-terminal" evidence="5">
    <location>
        <begin position="5"/>
        <end position="252"/>
    </location>
</feature>